<gene>
    <name evidence="1" type="ORF">J2T19_002916</name>
</gene>
<dbReference type="Proteomes" id="UP001233836">
    <property type="component" value="Unassembled WGS sequence"/>
</dbReference>
<protein>
    <submittedName>
        <fullName evidence="1">Uncharacterized protein</fullName>
    </submittedName>
</protein>
<evidence type="ECO:0000313" key="2">
    <source>
        <dbReference type="Proteomes" id="UP001233836"/>
    </source>
</evidence>
<dbReference type="RefSeq" id="WP_307216802.1">
    <property type="nucleotide sequence ID" value="NZ_JAUSTI010000007.1"/>
</dbReference>
<evidence type="ECO:0000313" key="1">
    <source>
        <dbReference type="EMBL" id="MDQ0171454.1"/>
    </source>
</evidence>
<reference evidence="1 2" key="1">
    <citation type="submission" date="2023-07" db="EMBL/GenBank/DDBJ databases">
        <title>Sorghum-associated microbial communities from plants grown in Nebraska, USA.</title>
        <authorList>
            <person name="Schachtman D."/>
        </authorList>
    </citation>
    <scope>NUCLEOTIDE SEQUENCE [LARGE SCALE GENOMIC DNA]</scope>
    <source>
        <strain evidence="1 2">DS1314</strain>
    </source>
</reference>
<keyword evidence="2" id="KW-1185">Reference proteome</keyword>
<dbReference type="EMBL" id="JAUSTI010000007">
    <property type="protein sequence ID" value="MDQ0171454.1"/>
    <property type="molecule type" value="Genomic_DNA"/>
</dbReference>
<accession>A0ABT9WEJ3</accession>
<comment type="caution">
    <text evidence="1">The sequence shown here is derived from an EMBL/GenBank/DDBJ whole genome shotgun (WGS) entry which is preliminary data.</text>
</comment>
<proteinExistence type="predicted"/>
<name>A0ABT9WEJ3_9BACL</name>
<sequence>MDEIMRFSYKNFSCDVEIYHKGDDFTVRFYDKNKEQNEHQMMNLVIVDPGYGFLCLKHKGKDSALLSGFLDEEVFVSGDYVDEALCIIEDLSPTFKEICTPYHIRLFKQTSFAEYNGEY</sequence>
<organism evidence="1 2">
    <name type="scientific">Paenibacillus tundrae</name>
    <dbReference type="NCBI Taxonomy" id="528187"/>
    <lineage>
        <taxon>Bacteria</taxon>
        <taxon>Bacillati</taxon>
        <taxon>Bacillota</taxon>
        <taxon>Bacilli</taxon>
        <taxon>Bacillales</taxon>
        <taxon>Paenibacillaceae</taxon>
        <taxon>Paenibacillus</taxon>
    </lineage>
</organism>